<evidence type="ECO:0000256" key="1">
    <source>
        <dbReference type="SAM" id="MobiDB-lite"/>
    </source>
</evidence>
<proteinExistence type="predicted"/>
<dbReference type="EMBL" id="PDNA01000089">
    <property type="protein sequence ID" value="PGH14848.1"/>
    <property type="molecule type" value="Genomic_DNA"/>
</dbReference>
<reference evidence="2 3" key="1">
    <citation type="submission" date="2017-10" db="EMBL/GenBank/DDBJ databases">
        <title>Comparative genomics in systemic dimorphic fungi from Ajellomycetaceae.</title>
        <authorList>
            <person name="Munoz J.F."/>
            <person name="Mcewen J.G."/>
            <person name="Clay O.K."/>
            <person name="Cuomo C.A."/>
        </authorList>
    </citation>
    <scope>NUCLEOTIDE SEQUENCE [LARGE SCALE GENOMIC DNA]</scope>
    <source>
        <strain evidence="2 3">UAMH7299</strain>
    </source>
</reference>
<comment type="caution">
    <text evidence="2">The sequence shown here is derived from an EMBL/GenBank/DDBJ whole genome shotgun (WGS) entry which is preliminary data.</text>
</comment>
<feature type="compositionally biased region" description="Acidic residues" evidence="1">
    <location>
        <begin position="74"/>
        <end position="88"/>
    </location>
</feature>
<evidence type="ECO:0008006" key="4">
    <source>
        <dbReference type="Google" id="ProtNLM"/>
    </source>
</evidence>
<feature type="region of interest" description="Disordered" evidence="1">
    <location>
        <begin position="147"/>
        <end position="239"/>
    </location>
</feature>
<sequence length="421" mass="46698">MPQWGRPPGARAGRTKKGLVKQLEDVVKMQELESEDDDDDDQGVLLLPERVGMGAMRYSDTDYNSRARRKATYDYDDESDYSADDDYDEHGLVDDGDPNNTIGYAMQLAMKDKEGQLVEKALERIRRAQMLGKGKVKLSQRELDALEKKRLQNANSRGPQRIKSVSTWPSMDNPKEKMKDRKLLAASSSEAYTSSSQPLENSLAYYSSVASRPSSSSSQARPRTPSMQSFRMPLPNTPPRVQYQQQMYQSPLPYSVPEAAPAVRPASSSRIQPFPLVLPDDPQYAPRPHSNSNITPYPTHQVPYQPYPATQFTPFDSRYVYGSAPSETPYYQAVYRSASGDTYPRTTNNNNNTTPGSYPSSPRPSPRKPRAGSGSSSSDGGVQIVKVTEKKPSGTQGNETSTTTNVGGSTSRSSRQRRGPR</sequence>
<feature type="compositionally biased region" description="Acidic residues" evidence="1">
    <location>
        <begin position="32"/>
        <end position="42"/>
    </location>
</feature>
<feature type="compositionally biased region" description="Low complexity" evidence="1">
    <location>
        <begin position="185"/>
        <end position="196"/>
    </location>
</feature>
<feature type="region of interest" description="Disordered" evidence="1">
    <location>
        <begin position="56"/>
        <end position="99"/>
    </location>
</feature>
<evidence type="ECO:0000313" key="3">
    <source>
        <dbReference type="Proteomes" id="UP000224634"/>
    </source>
</evidence>
<dbReference type="Proteomes" id="UP000224634">
    <property type="component" value="Unassembled WGS sequence"/>
</dbReference>
<feature type="compositionally biased region" description="Polar residues" evidence="1">
    <location>
        <begin position="152"/>
        <end position="170"/>
    </location>
</feature>
<feature type="compositionally biased region" description="Low complexity" evidence="1">
    <location>
        <begin position="400"/>
        <end position="413"/>
    </location>
</feature>
<dbReference type="OrthoDB" id="63113at2759"/>
<feature type="compositionally biased region" description="Low complexity" evidence="1">
    <location>
        <begin position="204"/>
        <end position="226"/>
    </location>
</feature>
<organism evidence="2 3">
    <name type="scientific">Polytolypa hystricis (strain UAMH7299)</name>
    <dbReference type="NCBI Taxonomy" id="1447883"/>
    <lineage>
        <taxon>Eukaryota</taxon>
        <taxon>Fungi</taxon>
        <taxon>Dikarya</taxon>
        <taxon>Ascomycota</taxon>
        <taxon>Pezizomycotina</taxon>
        <taxon>Eurotiomycetes</taxon>
        <taxon>Eurotiomycetidae</taxon>
        <taxon>Onygenales</taxon>
        <taxon>Onygenales incertae sedis</taxon>
        <taxon>Polytolypa</taxon>
    </lineage>
</organism>
<dbReference type="AlphaFoldDB" id="A0A2B7Y213"/>
<protein>
    <recommendedName>
        <fullName evidence="4">Prenylated Rab acceptor 1</fullName>
    </recommendedName>
</protein>
<name>A0A2B7Y213_POLH7</name>
<feature type="compositionally biased region" description="Low complexity" evidence="1">
    <location>
        <begin position="371"/>
        <end position="381"/>
    </location>
</feature>
<dbReference type="STRING" id="1447883.A0A2B7Y213"/>
<feature type="region of interest" description="Disordered" evidence="1">
    <location>
        <begin position="29"/>
        <end position="48"/>
    </location>
</feature>
<gene>
    <name evidence="2" type="ORF">AJ80_05774</name>
</gene>
<evidence type="ECO:0000313" key="2">
    <source>
        <dbReference type="EMBL" id="PGH14848.1"/>
    </source>
</evidence>
<feature type="region of interest" description="Disordered" evidence="1">
    <location>
        <begin position="1"/>
        <end position="20"/>
    </location>
</feature>
<accession>A0A2B7Y213</accession>
<feature type="region of interest" description="Disordered" evidence="1">
    <location>
        <begin position="256"/>
        <end position="421"/>
    </location>
</feature>
<feature type="compositionally biased region" description="Polar residues" evidence="1">
    <location>
        <begin position="289"/>
        <end position="298"/>
    </location>
</feature>
<feature type="compositionally biased region" description="Low complexity" evidence="1">
    <location>
        <begin position="256"/>
        <end position="270"/>
    </location>
</feature>
<feature type="compositionally biased region" description="Low complexity" evidence="1">
    <location>
        <begin position="346"/>
        <end position="360"/>
    </location>
</feature>
<keyword evidence="3" id="KW-1185">Reference proteome</keyword>
<feature type="compositionally biased region" description="Basic and acidic residues" evidence="1">
    <location>
        <begin position="173"/>
        <end position="183"/>
    </location>
</feature>